<accession>A0A2L0EYW4</accession>
<reference evidence="3 4" key="1">
    <citation type="submission" date="2015-09" db="EMBL/GenBank/DDBJ databases">
        <title>Sorangium comparison.</title>
        <authorList>
            <person name="Zaburannyi N."/>
            <person name="Bunk B."/>
            <person name="Overmann J."/>
            <person name="Mueller R."/>
        </authorList>
    </citation>
    <scope>NUCLEOTIDE SEQUENCE [LARGE SCALE GENOMIC DNA]</scope>
    <source>
        <strain evidence="3 4">So ce26</strain>
    </source>
</reference>
<organism evidence="3 4">
    <name type="scientific">Sorangium cellulosum</name>
    <name type="common">Polyangium cellulosum</name>
    <dbReference type="NCBI Taxonomy" id="56"/>
    <lineage>
        <taxon>Bacteria</taxon>
        <taxon>Pseudomonadati</taxon>
        <taxon>Myxococcota</taxon>
        <taxon>Polyangia</taxon>
        <taxon>Polyangiales</taxon>
        <taxon>Polyangiaceae</taxon>
        <taxon>Sorangium</taxon>
    </lineage>
</organism>
<dbReference type="RefSeq" id="WP_159397409.1">
    <property type="nucleotide sequence ID" value="NZ_CP012673.1"/>
</dbReference>
<name>A0A2L0EYW4_SORCE</name>
<protein>
    <recommendedName>
        <fullName evidence="2">Peptidase C14 caspase domain-containing protein</fullName>
    </recommendedName>
</protein>
<gene>
    <name evidence="3" type="ORF">SOCE26_059190</name>
</gene>
<feature type="domain" description="Peptidase C14 caspase" evidence="2">
    <location>
        <begin position="189"/>
        <end position="360"/>
    </location>
</feature>
<dbReference type="GO" id="GO:0006508">
    <property type="term" value="P:proteolysis"/>
    <property type="evidence" value="ECO:0007669"/>
    <property type="project" value="InterPro"/>
</dbReference>
<dbReference type="Proteomes" id="UP000238348">
    <property type="component" value="Chromosome"/>
</dbReference>
<dbReference type="OrthoDB" id="9759662at2"/>
<dbReference type="InterPro" id="IPR011600">
    <property type="entry name" value="Pept_C14_caspase"/>
</dbReference>
<dbReference type="Pfam" id="PF00656">
    <property type="entry name" value="Peptidase_C14"/>
    <property type="match status" value="1"/>
</dbReference>
<evidence type="ECO:0000313" key="4">
    <source>
        <dbReference type="Proteomes" id="UP000238348"/>
    </source>
</evidence>
<proteinExistence type="predicted"/>
<dbReference type="EMBL" id="CP012673">
    <property type="protein sequence ID" value="AUX44455.1"/>
    <property type="molecule type" value="Genomic_DNA"/>
</dbReference>
<dbReference type="AlphaFoldDB" id="A0A2L0EYW4"/>
<dbReference type="GO" id="GO:0004197">
    <property type="term" value="F:cysteine-type endopeptidase activity"/>
    <property type="evidence" value="ECO:0007669"/>
    <property type="project" value="InterPro"/>
</dbReference>
<feature type="region of interest" description="Disordered" evidence="1">
    <location>
        <begin position="374"/>
        <end position="393"/>
    </location>
</feature>
<evidence type="ECO:0000259" key="2">
    <source>
        <dbReference type="Pfam" id="PF00656"/>
    </source>
</evidence>
<sequence>MTDQAHLAQSEVPDEVKPVLAATRELLSRIGGVALLIGVESYRDHDEDGGKDLLAGRNDVLAYWKVCRRLGYTHFRVLTTPALEAEDLIRAERELAPELHPGEDEAETRRRVEQWLSRGRQGAFAPLEIHDPAMSSRIEDAGAPSVLLGEATSLQFKESARWLASMLVFTVKLEWERWRREEDLMALPGFMAYSGHGAQKDGELLLCPSNTGPALENTISFSELRALFEQGEDLPGGKRPADNLTVVLDCCFAAAGGPAGKAQRGTSLTRAGSPASKAPARMPELARSVFCASGRDEPSYQAMLGGHWHGAFTWAFTVALEQWELQQQGQFRRSTMSHAELLFRARTLLSALSFRQHPILVDQLGNSPVFHHGEAAEEATSAEPDARRPGVQLDPSSGKDYAWYQLLSKTGQVLLDIIATRTAGSGFASGTEYWRIHTSNAPPEWGKYNGSAYCTDAFVGLTFKKQSAHWTRDGSGLPFKATDASFTIPVHLAAGDWKQYSDSGRDFQVTQGEDYGLRVNVSRPLGAWAGEVEFVRRNPGTSLLFSTDEPRSWDLHGSSALGAVHRYRRAINST</sequence>
<dbReference type="Gene3D" id="3.40.50.1460">
    <property type="match status" value="1"/>
</dbReference>
<evidence type="ECO:0000256" key="1">
    <source>
        <dbReference type="SAM" id="MobiDB-lite"/>
    </source>
</evidence>
<evidence type="ECO:0000313" key="3">
    <source>
        <dbReference type="EMBL" id="AUX44455.1"/>
    </source>
</evidence>